<dbReference type="Proteomes" id="UP000242915">
    <property type="component" value="Unassembled WGS sequence"/>
</dbReference>
<keyword evidence="2" id="KW-1185">Reference proteome</keyword>
<dbReference type="AlphaFoldDB" id="A0A239C9Y8"/>
<evidence type="ECO:0000313" key="2">
    <source>
        <dbReference type="Proteomes" id="UP000242915"/>
    </source>
</evidence>
<dbReference type="EMBL" id="FZOG01000002">
    <property type="protein sequence ID" value="SNS16488.1"/>
    <property type="molecule type" value="Genomic_DNA"/>
</dbReference>
<proteinExistence type="predicted"/>
<name>A0A239C9Y8_9PSED</name>
<sequence>MTTEIAPDFTARNTWGNRGAQAERAKVERFLKDPFQSSREAGRAERIRKGKAIRESMRLVRHAEAEFDGTPWQRGCIRLLDQLLSVREAPNIELLFARNDIAVGMVEGSTAFGAITLMQCHLLRDLRDNAYRRRLAELSAR</sequence>
<gene>
    <name evidence="1" type="ORF">SAMN05216255_1568</name>
</gene>
<accession>A0A239C9Y8</accession>
<dbReference type="RefSeq" id="WP_089359361.1">
    <property type="nucleotide sequence ID" value="NZ_FZOG01000002.1"/>
</dbReference>
<protein>
    <submittedName>
        <fullName evidence="1">Uncharacterized protein</fullName>
    </submittedName>
</protein>
<reference evidence="2" key="1">
    <citation type="submission" date="2017-06" db="EMBL/GenBank/DDBJ databases">
        <authorList>
            <person name="Varghese N."/>
            <person name="Submissions S."/>
        </authorList>
    </citation>
    <scope>NUCLEOTIDE SEQUENCE [LARGE SCALE GENOMIC DNA]</scope>
    <source>
        <strain evidence="2">CIP 108523</strain>
    </source>
</reference>
<organism evidence="1 2">
    <name type="scientific">Pseudomonas segetis</name>
    <dbReference type="NCBI Taxonomy" id="298908"/>
    <lineage>
        <taxon>Bacteria</taxon>
        <taxon>Pseudomonadati</taxon>
        <taxon>Pseudomonadota</taxon>
        <taxon>Gammaproteobacteria</taxon>
        <taxon>Pseudomonadales</taxon>
        <taxon>Pseudomonadaceae</taxon>
        <taxon>Pseudomonas</taxon>
    </lineage>
</organism>
<evidence type="ECO:0000313" key="1">
    <source>
        <dbReference type="EMBL" id="SNS16488.1"/>
    </source>
</evidence>